<proteinExistence type="predicted"/>
<dbReference type="Proteomes" id="UP000006316">
    <property type="component" value="Unassembled WGS sequence"/>
</dbReference>
<organism evidence="1 2">
    <name type="scientific">Neobacillus bataviensis LMG 21833</name>
    <dbReference type="NCBI Taxonomy" id="1117379"/>
    <lineage>
        <taxon>Bacteria</taxon>
        <taxon>Bacillati</taxon>
        <taxon>Bacillota</taxon>
        <taxon>Bacilli</taxon>
        <taxon>Bacillales</taxon>
        <taxon>Bacillaceae</taxon>
        <taxon>Neobacillus</taxon>
    </lineage>
</organism>
<gene>
    <name evidence="1" type="ORF">BABA_17377</name>
</gene>
<dbReference type="EMBL" id="AJLS01000122">
    <property type="protein sequence ID" value="EKN66037.1"/>
    <property type="molecule type" value="Genomic_DNA"/>
</dbReference>
<sequence>MLENPVKYRVACFRQDGTVGVGIERYRVENGKPVIEFIGSYNIGAASRQETVRFYVREILNQHGADGDVLVRIADHHLRNKREWLTIYPERVKFNIEPTGRFKTCQMMAADACIRGTSITENL</sequence>
<dbReference type="AlphaFoldDB" id="K6D0Q2"/>
<evidence type="ECO:0000313" key="1">
    <source>
        <dbReference type="EMBL" id="EKN66037.1"/>
    </source>
</evidence>
<protein>
    <submittedName>
        <fullName evidence="1">Uncharacterized protein</fullName>
    </submittedName>
</protein>
<accession>K6D0Q2</accession>
<comment type="caution">
    <text evidence="1">The sequence shown here is derived from an EMBL/GenBank/DDBJ whole genome shotgun (WGS) entry which is preliminary data.</text>
</comment>
<name>K6D0Q2_9BACI</name>
<dbReference type="RefSeq" id="WP_007086469.1">
    <property type="nucleotide sequence ID" value="NZ_AJLS01000122.1"/>
</dbReference>
<reference evidence="1 2" key="1">
    <citation type="journal article" date="2012" name="Front. Microbiol.">
        <title>Redundancy and modularity in membrane-associated dissimilatory nitrate reduction in Bacillus.</title>
        <authorList>
            <person name="Heylen K."/>
            <person name="Keltjens J."/>
        </authorList>
    </citation>
    <scope>NUCLEOTIDE SEQUENCE [LARGE SCALE GENOMIC DNA]</scope>
    <source>
        <strain evidence="2">LMG 21833T</strain>
    </source>
</reference>
<evidence type="ECO:0000313" key="2">
    <source>
        <dbReference type="Proteomes" id="UP000006316"/>
    </source>
</evidence>
<keyword evidence="2" id="KW-1185">Reference proteome</keyword>
<dbReference type="STRING" id="1117379.BABA_17377"/>